<proteinExistence type="predicted"/>
<dbReference type="SMART" id="SM00450">
    <property type="entry name" value="RHOD"/>
    <property type="match status" value="1"/>
</dbReference>
<comment type="caution">
    <text evidence="2">The sequence shown here is derived from an EMBL/GenBank/DDBJ whole genome shotgun (WGS) entry which is preliminary data.</text>
</comment>
<evidence type="ECO:0000259" key="1">
    <source>
        <dbReference type="PROSITE" id="PS50206"/>
    </source>
</evidence>
<dbReference type="Proteomes" id="UP000565724">
    <property type="component" value="Unassembled WGS sequence"/>
</dbReference>
<dbReference type="PROSITE" id="PS50206">
    <property type="entry name" value="RHODANESE_3"/>
    <property type="match status" value="1"/>
</dbReference>
<dbReference type="RefSeq" id="WP_175349637.1">
    <property type="nucleotide sequence ID" value="NZ_JABMCI010000071.1"/>
</dbReference>
<evidence type="ECO:0000313" key="3">
    <source>
        <dbReference type="Proteomes" id="UP000565724"/>
    </source>
</evidence>
<organism evidence="2 3">
    <name type="scientific">Cellulomonas humilata</name>
    <dbReference type="NCBI Taxonomy" id="144055"/>
    <lineage>
        <taxon>Bacteria</taxon>
        <taxon>Bacillati</taxon>
        <taxon>Actinomycetota</taxon>
        <taxon>Actinomycetes</taxon>
        <taxon>Micrococcales</taxon>
        <taxon>Cellulomonadaceae</taxon>
        <taxon>Cellulomonas</taxon>
    </lineage>
</organism>
<dbReference type="Gene3D" id="3.40.250.10">
    <property type="entry name" value="Rhodanese-like domain"/>
    <property type="match status" value="1"/>
</dbReference>
<accession>A0A7Y6A4S9</accession>
<protein>
    <submittedName>
        <fullName evidence="2">Rhodanese-like domain-containing protein</fullName>
    </submittedName>
</protein>
<gene>
    <name evidence="2" type="ORF">HP550_21045</name>
</gene>
<evidence type="ECO:0000313" key="2">
    <source>
        <dbReference type="EMBL" id="NUU19737.1"/>
    </source>
</evidence>
<dbReference type="AlphaFoldDB" id="A0A7Y6A4S9"/>
<name>A0A7Y6A4S9_9CELL</name>
<keyword evidence="3" id="KW-1185">Reference proteome</keyword>
<sequence length="148" mass="15274">MSTVDTVGRRTIDDVLAEARAGLDRLAPGDAWEAVRGGALLVDIRPAAQRAAEGEVPQAVVIERNVLEWRLDPASAHRIPAATGYDIHVIVLCSEGYTSSLAAAALADLGLHRATDVVGGFHAWSAAGLPTDSARGALVGAGAHGHRA</sequence>
<dbReference type="EMBL" id="JABMCI010000071">
    <property type="protein sequence ID" value="NUU19737.1"/>
    <property type="molecule type" value="Genomic_DNA"/>
</dbReference>
<feature type="domain" description="Rhodanese" evidence="1">
    <location>
        <begin position="35"/>
        <end position="133"/>
    </location>
</feature>
<dbReference type="InterPro" id="IPR001763">
    <property type="entry name" value="Rhodanese-like_dom"/>
</dbReference>
<dbReference type="InterPro" id="IPR036873">
    <property type="entry name" value="Rhodanese-like_dom_sf"/>
</dbReference>
<dbReference type="SUPFAM" id="SSF52821">
    <property type="entry name" value="Rhodanese/Cell cycle control phosphatase"/>
    <property type="match status" value="1"/>
</dbReference>
<dbReference type="Pfam" id="PF00581">
    <property type="entry name" value="Rhodanese"/>
    <property type="match status" value="1"/>
</dbReference>
<reference evidence="2 3" key="1">
    <citation type="submission" date="2020-05" db="EMBL/GenBank/DDBJ databases">
        <title>Genome Sequencing of Type Strains.</title>
        <authorList>
            <person name="Lemaire J.F."/>
            <person name="Inderbitzin P."/>
            <person name="Gregorio O.A."/>
            <person name="Collins S.B."/>
            <person name="Wespe N."/>
            <person name="Knight-Connoni V."/>
        </authorList>
    </citation>
    <scope>NUCLEOTIDE SEQUENCE [LARGE SCALE GENOMIC DNA]</scope>
    <source>
        <strain evidence="2 3">ATCC 25174</strain>
    </source>
</reference>